<proteinExistence type="predicted"/>
<dbReference type="HOGENOM" id="CLU_1138681_0_0_1"/>
<dbReference type="AlphaFoldDB" id="G8ZQW4"/>
<evidence type="ECO:0000313" key="2">
    <source>
        <dbReference type="Proteomes" id="UP000005627"/>
    </source>
</evidence>
<dbReference type="GeneID" id="11500264"/>
<organism evidence="1 2">
    <name type="scientific">Torulaspora delbrueckii</name>
    <name type="common">Yeast</name>
    <name type="synonym">Candida colliculosa</name>
    <dbReference type="NCBI Taxonomy" id="4950"/>
    <lineage>
        <taxon>Eukaryota</taxon>
        <taxon>Fungi</taxon>
        <taxon>Dikarya</taxon>
        <taxon>Ascomycota</taxon>
        <taxon>Saccharomycotina</taxon>
        <taxon>Saccharomycetes</taxon>
        <taxon>Saccharomycetales</taxon>
        <taxon>Saccharomycetaceae</taxon>
        <taxon>Torulaspora</taxon>
    </lineage>
</organism>
<dbReference type="EMBL" id="HE616744">
    <property type="protein sequence ID" value="CCE90906.1"/>
    <property type="molecule type" value="Genomic_DNA"/>
</dbReference>
<name>G8ZQW4_TORDE</name>
<dbReference type="KEGG" id="tdl:TDEL_0C00170"/>
<sequence>MKCILNYRTLLKLSQILAGKHFRPLMPMVSSLLNHLRPGKKGARKPKSESELRQDFDNSIPIASVLMERGFYTFDSESSYEDFKRNNSLGYRALDFCGKGIPTLYITDDATSLGKWKGDRPHFLVFKFLVLPSEEAGPSENCHLEAEKNGLCLYRIPLCTVYRRNEVDGMKYIFSFFDVQDRAKNFTMKCLSTSIADVKVRWQDRKSIMGEYDDYSLRAMNQKALKMNQRALNCLLFAGKSRPF</sequence>
<dbReference type="InParanoid" id="G8ZQW4"/>
<dbReference type="RefSeq" id="XP_003680117.1">
    <property type="nucleotide sequence ID" value="XM_003680069.1"/>
</dbReference>
<dbReference type="Proteomes" id="UP000005627">
    <property type="component" value="Chromosome 3"/>
</dbReference>
<keyword evidence="2" id="KW-1185">Reference proteome</keyword>
<dbReference type="OrthoDB" id="4031722at2759"/>
<gene>
    <name evidence="1" type="primary">TDEL0C00170</name>
    <name evidence="1" type="ORF">TDEL_0C00170</name>
</gene>
<reference evidence="1 2" key="1">
    <citation type="journal article" date="2011" name="Proc. Natl. Acad. Sci. U.S.A.">
        <title>Evolutionary erosion of yeast sex chromosomes by mating-type switching accidents.</title>
        <authorList>
            <person name="Gordon J.L."/>
            <person name="Armisen D."/>
            <person name="Proux-Wera E."/>
            <person name="Oheigeartaigh S.S."/>
            <person name="Byrne K.P."/>
            <person name="Wolfe K.H."/>
        </authorList>
    </citation>
    <scope>NUCLEOTIDE SEQUENCE [LARGE SCALE GENOMIC DNA]</scope>
    <source>
        <strain evidence="2">ATCC 10662 / CBS 1146 / NBRC 0425 / NCYC 2629 / NRRL Y-866</strain>
    </source>
</reference>
<evidence type="ECO:0000313" key="1">
    <source>
        <dbReference type="EMBL" id="CCE90906.1"/>
    </source>
</evidence>
<protein>
    <submittedName>
        <fullName evidence="1">Uncharacterized protein</fullName>
    </submittedName>
</protein>
<accession>G8ZQW4</accession>